<gene>
    <name evidence="2" type="ORF">BDP81DRAFT_417891</name>
</gene>
<accession>A0AAJ0ELL2</accession>
<evidence type="ECO:0000256" key="1">
    <source>
        <dbReference type="SAM" id="MobiDB-lite"/>
    </source>
</evidence>
<dbReference type="Proteomes" id="UP001243989">
    <property type="component" value="Unassembled WGS sequence"/>
</dbReference>
<dbReference type="AlphaFoldDB" id="A0AAJ0ELL2"/>
<dbReference type="RefSeq" id="XP_060449627.1">
    <property type="nucleotide sequence ID" value="XM_060589659.1"/>
</dbReference>
<protein>
    <submittedName>
        <fullName evidence="2">Uncharacterized protein</fullName>
    </submittedName>
</protein>
<dbReference type="EMBL" id="JAHMHQ010000003">
    <property type="protein sequence ID" value="KAK1641020.1"/>
    <property type="molecule type" value="Genomic_DNA"/>
</dbReference>
<proteinExistence type="predicted"/>
<feature type="region of interest" description="Disordered" evidence="1">
    <location>
        <begin position="1"/>
        <end position="30"/>
    </location>
</feature>
<dbReference type="GeneID" id="85474521"/>
<evidence type="ECO:0000313" key="3">
    <source>
        <dbReference type="Proteomes" id="UP001243989"/>
    </source>
</evidence>
<keyword evidence="3" id="KW-1185">Reference proteome</keyword>
<sequence>MSQKSTDSGYSSPDEPNASQDSKPPRPKGIIVKLGGQNLLRFKGTPSKAMNDRLNHVIDKIEPLLLSRLKKTGGRVGPMSFRTMILGTNEEDAGEYIVVLCPKKLLDTVNDFFDKTKIIKEMCGPTEQTPRLSIIVEGREPRLTAKLSRSNMSIDQRPINVCFATGYERPKLPGCSLMLQDVEKVGKTATFSGMIRVVAMDG</sequence>
<feature type="compositionally biased region" description="Polar residues" evidence="1">
    <location>
        <begin position="1"/>
        <end position="11"/>
    </location>
</feature>
<evidence type="ECO:0000313" key="2">
    <source>
        <dbReference type="EMBL" id="KAK1641020.1"/>
    </source>
</evidence>
<organism evidence="2 3">
    <name type="scientific">Colletotrichum phormii</name>
    <dbReference type="NCBI Taxonomy" id="359342"/>
    <lineage>
        <taxon>Eukaryota</taxon>
        <taxon>Fungi</taxon>
        <taxon>Dikarya</taxon>
        <taxon>Ascomycota</taxon>
        <taxon>Pezizomycotina</taxon>
        <taxon>Sordariomycetes</taxon>
        <taxon>Hypocreomycetidae</taxon>
        <taxon>Glomerellales</taxon>
        <taxon>Glomerellaceae</taxon>
        <taxon>Colletotrichum</taxon>
        <taxon>Colletotrichum acutatum species complex</taxon>
    </lineage>
</organism>
<reference evidence="2" key="1">
    <citation type="submission" date="2021-06" db="EMBL/GenBank/DDBJ databases">
        <title>Comparative genomics, transcriptomics and evolutionary studies reveal genomic signatures of adaptation to plant cell wall in hemibiotrophic fungi.</title>
        <authorList>
            <consortium name="DOE Joint Genome Institute"/>
            <person name="Baroncelli R."/>
            <person name="Diaz J.F."/>
            <person name="Benocci T."/>
            <person name="Peng M."/>
            <person name="Battaglia E."/>
            <person name="Haridas S."/>
            <person name="Andreopoulos W."/>
            <person name="Labutti K."/>
            <person name="Pangilinan J."/>
            <person name="Floch G.L."/>
            <person name="Makela M.R."/>
            <person name="Henrissat B."/>
            <person name="Grigoriev I.V."/>
            <person name="Crouch J.A."/>
            <person name="De Vries R.P."/>
            <person name="Sukno S.A."/>
            <person name="Thon M.R."/>
        </authorList>
    </citation>
    <scope>NUCLEOTIDE SEQUENCE</scope>
    <source>
        <strain evidence="2">CBS 102054</strain>
    </source>
</reference>
<comment type="caution">
    <text evidence="2">The sequence shown here is derived from an EMBL/GenBank/DDBJ whole genome shotgun (WGS) entry which is preliminary data.</text>
</comment>
<name>A0AAJ0ELL2_9PEZI</name>